<feature type="transmembrane region" description="Helical" evidence="6">
    <location>
        <begin position="298"/>
        <end position="323"/>
    </location>
</feature>
<dbReference type="PATRIC" id="fig|1423749.3.peg.305"/>
<feature type="transmembrane region" description="Helical" evidence="6">
    <location>
        <begin position="356"/>
        <end position="376"/>
    </location>
</feature>
<evidence type="ECO:0000256" key="3">
    <source>
        <dbReference type="ARBA" id="ARBA00022692"/>
    </source>
</evidence>
<dbReference type="InterPro" id="IPR020846">
    <property type="entry name" value="MFS_dom"/>
</dbReference>
<feature type="transmembrane region" description="Helical" evidence="6">
    <location>
        <begin position="52"/>
        <end position="72"/>
    </location>
</feature>
<name>A0A0R1VA37_9LACO</name>
<keyword evidence="5 6" id="KW-0472">Membrane</keyword>
<keyword evidence="8" id="KW-0762">Sugar transport</keyword>
<feature type="transmembrane region" description="Helical" evidence="6">
    <location>
        <begin position="228"/>
        <end position="246"/>
    </location>
</feature>
<dbReference type="PROSITE" id="PS50850">
    <property type="entry name" value="MFS"/>
    <property type="match status" value="1"/>
</dbReference>
<feature type="transmembrane region" description="Helical" evidence="6">
    <location>
        <begin position="266"/>
        <end position="286"/>
    </location>
</feature>
<evidence type="ECO:0000256" key="4">
    <source>
        <dbReference type="ARBA" id="ARBA00022989"/>
    </source>
</evidence>
<keyword evidence="9" id="KW-1185">Reference proteome</keyword>
<dbReference type="PANTHER" id="PTHR23508:SF10">
    <property type="entry name" value="CARBOXYLIC ACID TRANSPORTER PROTEIN HOMOLOG"/>
    <property type="match status" value="1"/>
</dbReference>
<feature type="domain" description="Major facilitator superfamily (MFS) profile" evidence="7">
    <location>
        <begin position="12"/>
        <end position="411"/>
    </location>
</feature>
<dbReference type="Pfam" id="PF07690">
    <property type="entry name" value="MFS_1"/>
    <property type="match status" value="1"/>
</dbReference>
<gene>
    <name evidence="8" type="ORF">FC60_GL000304</name>
</gene>
<dbReference type="GO" id="GO:0046943">
    <property type="term" value="F:carboxylic acid transmembrane transporter activity"/>
    <property type="evidence" value="ECO:0007669"/>
    <property type="project" value="TreeGrafter"/>
</dbReference>
<keyword evidence="3 6" id="KW-0812">Transmembrane</keyword>
<reference evidence="8 9" key="1">
    <citation type="journal article" date="2015" name="Genome Announc.">
        <title>Expanding the biotechnology potential of lactobacilli through comparative genomics of 213 strains and associated genera.</title>
        <authorList>
            <person name="Sun Z."/>
            <person name="Harris H.M."/>
            <person name="McCann A."/>
            <person name="Guo C."/>
            <person name="Argimon S."/>
            <person name="Zhang W."/>
            <person name="Yang X."/>
            <person name="Jeffery I.B."/>
            <person name="Cooney J.C."/>
            <person name="Kagawa T.F."/>
            <person name="Liu W."/>
            <person name="Song Y."/>
            <person name="Salvetti E."/>
            <person name="Wrobel A."/>
            <person name="Rasinkangas P."/>
            <person name="Parkhill J."/>
            <person name="Rea M.C."/>
            <person name="O'Sullivan O."/>
            <person name="Ritari J."/>
            <person name="Douillard F.P."/>
            <person name="Paul Ross R."/>
            <person name="Yang R."/>
            <person name="Briner A.E."/>
            <person name="Felis G.E."/>
            <person name="de Vos W.M."/>
            <person name="Barrangou R."/>
            <person name="Klaenhammer T.R."/>
            <person name="Caufield P.W."/>
            <person name="Cui Y."/>
            <person name="Zhang H."/>
            <person name="O'Toole P.W."/>
        </authorList>
    </citation>
    <scope>NUCLEOTIDE SEQUENCE [LARGE SCALE GENOMIC DNA]</scope>
    <source>
        <strain evidence="8 9">DSM 16045</strain>
    </source>
</reference>
<dbReference type="EMBL" id="AZFN01000012">
    <property type="protein sequence ID" value="KRM02334.1"/>
    <property type="molecule type" value="Genomic_DNA"/>
</dbReference>
<comment type="caution">
    <text evidence="8">The sequence shown here is derived from an EMBL/GenBank/DDBJ whole genome shotgun (WGS) entry which is preliminary data.</text>
</comment>
<keyword evidence="2" id="KW-0813">Transport</keyword>
<dbReference type="GO" id="GO:0005886">
    <property type="term" value="C:plasma membrane"/>
    <property type="evidence" value="ECO:0007669"/>
    <property type="project" value="UniProtKB-SubCell"/>
</dbReference>
<protein>
    <submittedName>
        <fullName evidence="8">Sugar transporter</fullName>
    </submittedName>
</protein>
<evidence type="ECO:0000256" key="6">
    <source>
        <dbReference type="SAM" id="Phobius"/>
    </source>
</evidence>
<dbReference type="InterPro" id="IPR011701">
    <property type="entry name" value="MFS"/>
</dbReference>
<dbReference type="SUPFAM" id="SSF103473">
    <property type="entry name" value="MFS general substrate transporter"/>
    <property type="match status" value="1"/>
</dbReference>
<feature type="transmembrane region" description="Helical" evidence="6">
    <location>
        <begin position="168"/>
        <end position="186"/>
    </location>
</feature>
<feature type="transmembrane region" description="Helical" evidence="6">
    <location>
        <begin position="12"/>
        <end position="40"/>
    </location>
</feature>
<organism evidence="8 9">
    <name type="scientific">Limosilactobacillus gastricus DSM 16045</name>
    <dbReference type="NCBI Taxonomy" id="1423749"/>
    <lineage>
        <taxon>Bacteria</taxon>
        <taxon>Bacillati</taxon>
        <taxon>Bacillota</taxon>
        <taxon>Bacilli</taxon>
        <taxon>Lactobacillales</taxon>
        <taxon>Lactobacillaceae</taxon>
        <taxon>Limosilactobacillus</taxon>
    </lineage>
</organism>
<dbReference type="InterPro" id="IPR036259">
    <property type="entry name" value="MFS_trans_sf"/>
</dbReference>
<comment type="subcellular location">
    <subcellularLocation>
        <location evidence="1">Cell membrane</location>
        <topology evidence="1">Multi-pass membrane protein</topology>
    </subcellularLocation>
</comment>
<feature type="transmembrane region" description="Helical" evidence="6">
    <location>
        <begin position="79"/>
        <end position="98"/>
    </location>
</feature>
<evidence type="ECO:0000256" key="1">
    <source>
        <dbReference type="ARBA" id="ARBA00004651"/>
    </source>
</evidence>
<dbReference type="AlphaFoldDB" id="A0A0R1VA37"/>
<evidence type="ECO:0000313" key="8">
    <source>
        <dbReference type="EMBL" id="KRM02334.1"/>
    </source>
</evidence>
<evidence type="ECO:0000313" key="9">
    <source>
        <dbReference type="Proteomes" id="UP000051739"/>
    </source>
</evidence>
<dbReference type="Gene3D" id="1.20.1250.20">
    <property type="entry name" value="MFS general substrate transporter like domains"/>
    <property type="match status" value="1"/>
</dbReference>
<proteinExistence type="predicted"/>
<keyword evidence="4 6" id="KW-1133">Transmembrane helix</keyword>
<dbReference type="PANTHER" id="PTHR23508">
    <property type="entry name" value="CARBOXYLIC ACID TRANSPORTER PROTEIN HOMOLOG"/>
    <property type="match status" value="1"/>
</dbReference>
<evidence type="ECO:0000256" key="5">
    <source>
        <dbReference type="ARBA" id="ARBA00023136"/>
    </source>
</evidence>
<feature type="transmembrane region" description="Helical" evidence="6">
    <location>
        <begin position="388"/>
        <end position="410"/>
    </location>
</feature>
<dbReference type="RefSeq" id="WP_056937368.1">
    <property type="nucleotide sequence ID" value="NZ_AZFN01000012.1"/>
</dbReference>
<feature type="transmembrane region" description="Helical" evidence="6">
    <location>
        <begin position="139"/>
        <end position="162"/>
    </location>
</feature>
<dbReference type="Proteomes" id="UP000051739">
    <property type="component" value="Unassembled WGS sequence"/>
</dbReference>
<evidence type="ECO:0000259" key="7">
    <source>
        <dbReference type="PROSITE" id="PS50850"/>
    </source>
</evidence>
<feature type="transmembrane region" description="Helical" evidence="6">
    <location>
        <begin position="104"/>
        <end position="127"/>
    </location>
</feature>
<sequence>MNTEVEKMDRKTLSLVLVAGTASYLDSSLLVSLGVALPIWTKILHLSPLVSGFISTLLTLMVALGAVVGGWLSDKFGRVRVFNLDILFVAIGAIIIAFAPNLFILMVGIIIAGIASGADLPTSLAVISERTSSTMYGRSITITQIFWTVGILLSQFIGFLTSGMTVGSVRWIFSVIALVAFSNWCIRVFSKKFKHAEDTLERNNADENYGDDSHHKVKLLDIMKNKQYLSVLIALTLFYLFWNLPANTWGSFVNYFLVTVSHRTQAYATLVALIANLFNLAANSIYVKLSDTKYRYPVMYFAIIVGSLAFLCAGVWSAVWWAFTVAYILYSSTNTLCGEPIYKIWTQTFYPVDVRASITGFSYGFVRFFTAVFSLFTPTLMAWSVQNFLWIIFACAVMSGLFAIVIVQMLHHRNLA</sequence>
<accession>A0A0R1VA37</accession>
<evidence type="ECO:0000256" key="2">
    <source>
        <dbReference type="ARBA" id="ARBA00022448"/>
    </source>
</evidence>